<dbReference type="AlphaFoldDB" id="A0A699ZYA9"/>
<evidence type="ECO:0000259" key="1">
    <source>
        <dbReference type="PROSITE" id="PS50213"/>
    </source>
</evidence>
<feature type="domain" description="FAS1" evidence="1">
    <location>
        <begin position="1"/>
        <end position="126"/>
    </location>
</feature>
<name>A0A699ZYA9_HAELA</name>
<protein>
    <submittedName>
        <fullName evidence="2">Nex18 symbiotically induced protein</fullName>
    </submittedName>
</protein>
<organism evidence="2 3">
    <name type="scientific">Haematococcus lacustris</name>
    <name type="common">Green alga</name>
    <name type="synonym">Haematococcus pluvialis</name>
    <dbReference type="NCBI Taxonomy" id="44745"/>
    <lineage>
        <taxon>Eukaryota</taxon>
        <taxon>Viridiplantae</taxon>
        <taxon>Chlorophyta</taxon>
        <taxon>core chlorophytes</taxon>
        <taxon>Chlorophyceae</taxon>
        <taxon>CS clade</taxon>
        <taxon>Chlamydomonadales</taxon>
        <taxon>Haematococcaceae</taxon>
        <taxon>Haematococcus</taxon>
    </lineage>
</organism>
<dbReference type="EMBL" id="BLLF01002339">
    <property type="protein sequence ID" value="GFH23704.1"/>
    <property type="molecule type" value="Genomic_DNA"/>
</dbReference>
<gene>
    <name evidence="2" type="ORF">HaLaN_21359</name>
</gene>
<dbReference type="SUPFAM" id="SSF82153">
    <property type="entry name" value="FAS1 domain"/>
    <property type="match status" value="1"/>
</dbReference>
<dbReference type="InterPro" id="IPR036378">
    <property type="entry name" value="FAS1_dom_sf"/>
</dbReference>
<comment type="caution">
    <text evidence="2">The sequence shown here is derived from an EMBL/GenBank/DDBJ whole genome shotgun (WGS) entry which is preliminary data.</text>
</comment>
<accession>A0A699ZYA9</accession>
<dbReference type="Pfam" id="PF02469">
    <property type="entry name" value="Fasciclin"/>
    <property type="match status" value="1"/>
</dbReference>
<dbReference type="Proteomes" id="UP000485058">
    <property type="component" value="Unassembled WGS sequence"/>
</dbReference>
<dbReference type="Gene3D" id="2.30.180.10">
    <property type="entry name" value="FAS1 domain"/>
    <property type="match status" value="1"/>
</dbReference>
<keyword evidence="3" id="KW-1185">Reference proteome</keyword>
<evidence type="ECO:0000313" key="2">
    <source>
        <dbReference type="EMBL" id="GFH23704.1"/>
    </source>
</evidence>
<sequence length="126" mass="13011">MSVITNRAGSFRSLIDASGPTNVNLFRSLSIEFTVFIPSNAAFTSLANAVGSSIYDLASSSTVASQSVYAHVVPGRLTADQLQDGMQLSTISGIALTVRVNPATGAIRLTAPGTPQGAAIITRDII</sequence>
<dbReference type="InterPro" id="IPR000782">
    <property type="entry name" value="FAS1_domain"/>
</dbReference>
<dbReference type="PROSITE" id="PS50213">
    <property type="entry name" value="FAS1"/>
    <property type="match status" value="1"/>
</dbReference>
<evidence type="ECO:0000313" key="3">
    <source>
        <dbReference type="Proteomes" id="UP000485058"/>
    </source>
</evidence>
<reference evidence="2 3" key="1">
    <citation type="submission" date="2020-02" db="EMBL/GenBank/DDBJ databases">
        <title>Draft genome sequence of Haematococcus lacustris strain NIES-144.</title>
        <authorList>
            <person name="Morimoto D."/>
            <person name="Nakagawa S."/>
            <person name="Yoshida T."/>
            <person name="Sawayama S."/>
        </authorList>
    </citation>
    <scope>NUCLEOTIDE SEQUENCE [LARGE SCALE GENOMIC DNA]</scope>
    <source>
        <strain evidence="2 3">NIES-144</strain>
    </source>
</reference>
<proteinExistence type="predicted"/>